<keyword evidence="2" id="KW-1185">Reference proteome</keyword>
<evidence type="ECO:0000313" key="1">
    <source>
        <dbReference type="EMBL" id="PKA65622.1"/>
    </source>
</evidence>
<sequence length="82" mass="9410">MQQTESRKGAIREKLLGAHSAPFGRPIRGRRVCPDPAVWHTWRPLIGFRTAHRPNPITSRNQDPIELNLKVDTYMQISLRPA</sequence>
<protein>
    <submittedName>
        <fullName evidence="1">Uncharacterized protein</fullName>
    </submittedName>
</protein>
<proteinExistence type="predicted"/>
<name>A0A2I0BCV0_9ASPA</name>
<dbReference type="EMBL" id="KZ451891">
    <property type="protein sequence ID" value="PKA65622.1"/>
    <property type="molecule type" value="Genomic_DNA"/>
</dbReference>
<organism evidence="1 2">
    <name type="scientific">Apostasia shenzhenica</name>
    <dbReference type="NCBI Taxonomy" id="1088818"/>
    <lineage>
        <taxon>Eukaryota</taxon>
        <taxon>Viridiplantae</taxon>
        <taxon>Streptophyta</taxon>
        <taxon>Embryophyta</taxon>
        <taxon>Tracheophyta</taxon>
        <taxon>Spermatophyta</taxon>
        <taxon>Magnoliopsida</taxon>
        <taxon>Liliopsida</taxon>
        <taxon>Asparagales</taxon>
        <taxon>Orchidaceae</taxon>
        <taxon>Apostasioideae</taxon>
        <taxon>Apostasia</taxon>
    </lineage>
</organism>
<gene>
    <name evidence="1" type="ORF">AXF42_Ash020552</name>
</gene>
<dbReference type="AlphaFoldDB" id="A0A2I0BCV0"/>
<evidence type="ECO:0000313" key="2">
    <source>
        <dbReference type="Proteomes" id="UP000236161"/>
    </source>
</evidence>
<dbReference type="Proteomes" id="UP000236161">
    <property type="component" value="Unassembled WGS sequence"/>
</dbReference>
<accession>A0A2I0BCV0</accession>
<reference evidence="1 2" key="1">
    <citation type="journal article" date="2017" name="Nature">
        <title>The Apostasia genome and the evolution of orchids.</title>
        <authorList>
            <person name="Zhang G.Q."/>
            <person name="Liu K.W."/>
            <person name="Li Z."/>
            <person name="Lohaus R."/>
            <person name="Hsiao Y.Y."/>
            <person name="Niu S.C."/>
            <person name="Wang J.Y."/>
            <person name="Lin Y.C."/>
            <person name="Xu Q."/>
            <person name="Chen L.J."/>
            <person name="Yoshida K."/>
            <person name="Fujiwara S."/>
            <person name="Wang Z.W."/>
            <person name="Zhang Y.Q."/>
            <person name="Mitsuda N."/>
            <person name="Wang M."/>
            <person name="Liu G.H."/>
            <person name="Pecoraro L."/>
            <person name="Huang H.X."/>
            <person name="Xiao X.J."/>
            <person name="Lin M."/>
            <person name="Wu X.Y."/>
            <person name="Wu W.L."/>
            <person name="Chen Y.Y."/>
            <person name="Chang S.B."/>
            <person name="Sakamoto S."/>
            <person name="Ohme-Takagi M."/>
            <person name="Yagi M."/>
            <person name="Zeng S.J."/>
            <person name="Shen C.Y."/>
            <person name="Yeh C.M."/>
            <person name="Luo Y.B."/>
            <person name="Tsai W.C."/>
            <person name="Van de Peer Y."/>
            <person name="Liu Z.J."/>
        </authorList>
    </citation>
    <scope>NUCLEOTIDE SEQUENCE [LARGE SCALE GENOMIC DNA]</scope>
    <source>
        <strain evidence="2">cv. Shenzhen</strain>
        <tissue evidence="1">Stem</tissue>
    </source>
</reference>